<keyword evidence="3" id="KW-1003">Cell membrane</keyword>
<feature type="domain" description="Penicillin-binding protein transpeptidase" evidence="14">
    <location>
        <begin position="298"/>
        <end position="630"/>
    </location>
</feature>
<feature type="domain" description="Penicillin-binding protein dimerisation" evidence="15">
    <location>
        <begin position="85"/>
        <end position="254"/>
    </location>
</feature>
<keyword evidence="7" id="KW-0378">Hydrolase</keyword>
<keyword evidence="9" id="KW-0573">Peptidoglycan synthesis</keyword>
<dbReference type="AlphaFoldDB" id="A0A1F5BVI6"/>
<dbReference type="GO" id="GO:0009252">
    <property type="term" value="P:peptidoglycan biosynthetic process"/>
    <property type="evidence" value="ECO:0007669"/>
    <property type="project" value="UniProtKB-KW"/>
</dbReference>
<accession>A0A1F5BVI6</accession>
<sequence>MDYFVKKSEKWSVEPEEILLDPQSAEKLDDSKFELPIEAKNFLILFWCVALALGLFAVRAGWMQVAGAQKYEAAAASNKTRNYPILARRGIVYDRDLRPLVENVPSFDLVTIPADLPRNKEERRELIARLAPIIDVPEALLAEQFARVKLAQINPALIMENVARDTALFLETKLDLFPGIEIKKNSYRLYADGAYFSHVMGYVGRVSENDLERDPGFSSIDYVGKSGVELSYDRSLRGSNGIIEREVDAISDVRKEKQVAKDAAGETVVLTIDGPLQKKLTDALARQLAATEGADGASAVALDPQTGEILALVSLPSYDNNIFGGLASRESYRDVRDDPKTPLFDRAVFGQYPPGSSIKPFIAAMALQEGVITSATTVVSTGSISVPNQYNPDIVYTFHDWKTGGHGLVNVIKALSESVNTFFYTVGGGHGDIAGLGISRIKEYLGLFGFGGATGVDLAGENNGTVPDPAWKKEVLREGWSLGDTYNTSIGQGNLLVTPLQLAQGYAALANGGTLFRPFVVKSVLDKDKRVIMENKSQAVRASFIDAKNLDTVRKGMRETVLSGTARPLSSLPVAVAGKTGTAQAGQNKTHAWFSSFAPYNDPSIVLVVLVENGGEGSVVSVPVAHEVLQWYFTRK</sequence>
<reference evidence="16 17" key="1">
    <citation type="journal article" date="2016" name="Nat. Commun.">
        <title>Thousands of microbial genomes shed light on interconnected biogeochemical processes in an aquifer system.</title>
        <authorList>
            <person name="Anantharaman K."/>
            <person name="Brown C.T."/>
            <person name="Hug L.A."/>
            <person name="Sharon I."/>
            <person name="Castelle C.J."/>
            <person name="Probst A.J."/>
            <person name="Thomas B.C."/>
            <person name="Singh A."/>
            <person name="Wilkins M.J."/>
            <person name="Karaoz U."/>
            <person name="Brodie E.L."/>
            <person name="Williams K.H."/>
            <person name="Hubbard S.S."/>
            <person name="Banfield J.F."/>
        </authorList>
    </citation>
    <scope>NUCLEOTIDE SEQUENCE [LARGE SCALE GENOMIC DNA]</scope>
</reference>
<dbReference type="EMBL" id="MEYS01000001">
    <property type="protein sequence ID" value="OGD34625.1"/>
    <property type="molecule type" value="Genomic_DNA"/>
</dbReference>
<evidence type="ECO:0000256" key="8">
    <source>
        <dbReference type="ARBA" id="ARBA00022960"/>
    </source>
</evidence>
<protein>
    <submittedName>
        <fullName evidence="16">Penicillin-binding protein 2</fullName>
    </submittedName>
</protein>
<evidence type="ECO:0000256" key="5">
    <source>
        <dbReference type="ARBA" id="ARBA00022670"/>
    </source>
</evidence>
<keyword evidence="8" id="KW-0133">Cell shape</keyword>
<dbReference type="STRING" id="1797298.A2988_03935"/>
<comment type="subcellular location">
    <subcellularLocation>
        <location evidence="2">Cell membrane</location>
    </subcellularLocation>
    <subcellularLocation>
        <location evidence="1">Membrane</location>
        <topology evidence="1">Single-pass membrane protein</topology>
    </subcellularLocation>
</comment>
<dbReference type="SUPFAM" id="SSF56519">
    <property type="entry name" value="Penicillin binding protein dimerisation domain"/>
    <property type="match status" value="1"/>
</dbReference>
<dbReference type="Gene3D" id="3.40.710.10">
    <property type="entry name" value="DD-peptidase/beta-lactamase superfamily"/>
    <property type="match status" value="1"/>
</dbReference>
<keyword evidence="12" id="KW-0961">Cell wall biogenesis/degradation</keyword>
<evidence type="ECO:0000259" key="15">
    <source>
        <dbReference type="Pfam" id="PF03717"/>
    </source>
</evidence>
<evidence type="ECO:0000259" key="14">
    <source>
        <dbReference type="Pfam" id="PF00905"/>
    </source>
</evidence>
<evidence type="ECO:0000256" key="4">
    <source>
        <dbReference type="ARBA" id="ARBA00022519"/>
    </source>
</evidence>
<dbReference type="PANTHER" id="PTHR30627">
    <property type="entry name" value="PEPTIDOGLYCAN D,D-TRANSPEPTIDASE"/>
    <property type="match status" value="1"/>
</dbReference>
<dbReference type="GO" id="GO:0008360">
    <property type="term" value="P:regulation of cell shape"/>
    <property type="evidence" value="ECO:0007669"/>
    <property type="project" value="UniProtKB-KW"/>
</dbReference>
<dbReference type="NCBIfam" id="TIGR03423">
    <property type="entry name" value="pbp2_mrdA"/>
    <property type="match status" value="1"/>
</dbReference>
<evidence type="ECO:0000256" key="2">
    <source>
        <dbReference type="ARBA" id="ARBA00004236"/>
    </source>
</evidence>
<evidence type="ECO:0000256" key="9">
    <source>
        <dbReference type="ARBA" id="ARBA00022984"/>
    </source>
</evidence>
<name>A0A1F5BVI6_9BACT</name>
<evidence type="ECO:0000313" key="17">
    <source>
        <dbReference type="Proteomes" id="UP000176650"/>
    </source>
</evidence>
<evidence type="ECO:0000256" key="7">
    <source>
        <dbReference type="ARBA" id="ARBA00022801"/>
    </source>
</evidence>
<proteinExistence type="predicted"/>
<evidence type="ECO:0000256" key="13">
    <source>
        <dbReference type="SAM" id="Phobius"/>
    </source>
</evidence>
<dbReference type="GO" id="GO:0071555">
    <property type="term" value="P:cell wall organization"/>
    <property type="evidence" value="ECO:0007669"/>
    <property type="project" value="UniProtKB-KW"/>
</dbReference>
<organism evidence="16 17">
    <name type="scientific">Candidatus Azambacteria bacterium RIFCSPLOWO2_01_FULL_46_25</name>
    <dbReference type="NCBI Taxonomy" id="1797298"/>
    <lineage>
        <taxon>Bacteria</taxon>
        <taxon>Candidatus Azamiibacteriota</taxon>
    </lineage>
</organism>
<evidence type="ECO:0000256" key="1">
    <source>
        <dbReference type="ARBA" id="ARBA00004167"/>
    </source>
</evidence>
<comment type="caution">
    <text evidence="16">The sequence shown here is derived from an EMBL/GenBank/DDBJ whole genome shotgun (WGS) entry which is preliminary data.</text>
</comment>
<dbReference type="InterPro" id="IPR001460">
    <property type="entry name" value="PCN-bd_Tpept"/>
</dbReference>
<dbReference type="InterPro" id="IPR017790">
    <property type="entry name" value="Penicillin-binding_protein_2"/>
</dbReference>
<evidence type="ECO:0000256" key="11">
    <source>
        <dbReference type="ARBA" id="ARBA00023136"/>
    </source>
</evidence>
<keyword evidence="6 13" id="KW-0812">Transmembrane</keyword>
<dbReference type="SUPFAM" id="SSF56601">
    <property type="entry name" value="beta-lactamase/transpeptidase-like"/>
    <property type="match status" value="1"/>
</dbReference>
<gene>
    <name evidence="16" type="ORF">A2988_03935</name>
</gene>
<evidence type="ECO:0000256" key="6">
    <source>
        <dbReference type="ARBA" id="ARBA00022692"/>
    </source>
</evidence>
<dbReference type="GO" id="GO:0071972">
    <property type="term" value="F:peptidoglycan L,D-transpeptidase activity"/>
    <property type="evidence" value="ECO:0007669"/>
    <property type="project" value="TreeGrafter"/>
</dbReference>
<feature type="transmembrane region" description="Helical" evidence="13">
    <location>
        <begin position="42"/>
        <end position="62"/>
    </location>
</feature>
<dbReference type="Pfam" id="PF03717">
    <property type="entry name" value="PBP_dimer"/>
    <property type="match status" value="1"/>
</dbReference>
<dbReference type="InterPro" id="IPR012338">
    <property type="entry name" value="Beta-lactam/transpept-like"/>
</dbReference>
<dbReference type="InterPro" id="IPR050515">
    <property type="entry name" value="Beta-lactam/transpept"/>
</dbReference>
<evidence type="ECO:0000256" key="10">
    <source>
        <dbReference type="ARBA" id="ARBA00022989"/>
    </source>
</evidence>
<dbReference type="GO" id="GO:0009002">
    <property type="term" value="F:serine-type D-Ala-D-Ala carboxypeptidase activity"/>
    <property type="evidence" value="ECO:0007669"/>
    <property type="project" value="InterPro"/>
</dbReference>
<keyword evidence="4" id="KW-0997">Cell inner membrane</keyword>
<keyword evidence="5" id="KW-0645">Protease</keyword>
<dbReference type="GO" id="GO:0006508">
    <property type="term" value="P:proteolysis"/>
    <property type="evidence" value="ECO:0007669"/>
    <property type="project" value="UniProtKB-KW"/>
</dbReference>
<dbReference type="InterPro" id="IPR036138">
    <property type="entry name" value="PBP_dimer_sf"/>
</dbReference>
<keyword evidence="11 13" id="KW-0472">Membrane</keyword>
<dbReference type="Gene3D" id="3.90.1310.10">
    <property type="entry name" value="Penicillin-binding protein 2a (Domain 2)"/>
    <property type="match status" value="1"/>
</dbReference>
<dbReference type="Pfam" id="PF00905">
    <property type="entry name" value="Transpeptidase"/>
    <property type="match status" value="1"/>
</dbReference>
<dbReference type="InterPro" id="IPR005311">
    <property type="entry name" value="PBP_dimer"/>
</dbReference>
<evidence type="ECO:0000313" key="16">
    <source>
        <dbReference type="EMBL" id="OGD34625.1"/>
    </source>
</evidence>
<dbReference type="GO" id="GO:0005886">
    <property type="term" value="C:plasma membrane"/>
    <property type="evidence" value="ECO:0007669"/>
    <property type="project" value="UniProtKB-SubCell"/>
</dbReference>
<dbReference type="Proteomes" id="UP000176650">
    <property type="component" value="Unassembled WGS sequence"/>
</dbReference>
<evidence type="ECO:0000256" key="3">
    <source>
        <dbReference type="ARBA" id="ARBA00022475"/>
    </source>
</evidence>
<dbReference type="PANTHER" id="PTHR30627:SF2">
    <property type="entry name" value="PEPTIDOGLYCAN D,D-TRANSPEPTIDASE MRDA"/>
    <property type="match status" value="1"/>
</dbReference>
<evidence type="ECO:0000256" key="12">
    <source>
        <dbReference type="ARBA" id="ARBA00023316"/>
    </source>
</evidence>
<dbReference type="GO" id="GO:0008658">
    <property type="term" value="F:penicillin binding"/>
    <property type="evidence" value="ECO:0007669"/>
    <property type="project" value="InterPro"/>
</dbReference>
<keyword evidence="10 13" id="KW-1133">Transmembrane helix</keyword>